<reference evidence="3 4" key="1">
    <citation type="submission" date="2023-05" db="EMBL/GenBank/DDBJ databases">
        <title>Genome sequence of Pinibacter sp. MAH-24.</title>
        <authorList>
            <person name="Huq M.A."/>
        </authorList>
    </citation>
    <scope>NUCLEOTIDE SEQUENCE [LARGE SCALE GENOMIC DNA]</scope>
    <source>
        <strain evidence="3 4">MAH-24</strain>
    </source>
</reference>
<feature type="chain" id="PRO_5047138033" evidence="2">
    <location>
        <begin position="22"/>
        <end position="202"/>
    </location>
</feature>
<evidence type="ECO:0000256" key="1">
    <source>
        <dbReference type="SAM" id="MobiDB-lite"/>
    </source>
</evidence>
<comment type="caution">
    <text evidence="3">The sequence shown here is derived from an EMBL/GenBank/DDBJ whole genome shotgun (WGS) entry which is preliminary data.</text>
</comment>
<proteinExistence type="predicted"/>
<feature type="compositionally biased region" description="Low complexity" evidence="1">
    <location>
        <begin position="182"/>
        <end position="194"/>
    </location>
</feature>
<name>A0ABT6RGS0_9BACT</name>
<organism evidence="3 4">
    <name type="scientific">Pinibacter soli</name>
    <dbReference type="NCBI Taxonomy" id="3044211"/>
    <lineage>
        <taxon>Bacteria</taxon>
        <taxon>Pseudomonadati</taxon>
        <taxon>Bacteroidota</taxon>
        <taxon>Chitinophagia</taxon>
        <taxon>Chitinophagales</taxon>
        <taxon>Chitinophagaceae</taxon>
        <taxon>Pinibacter</taxon>
    </lineage>
</organism>
<dbReference type="Proteomes" id="UP001226434">
    <property type="component" value="Unassembled WGS sequence"/>
</dbReference>
<evidence type="ECO:0000313" key="3">
    <source>
        <dbReference type="EMBL" id="MDI3321769.1"/>
    </source>
</evidence>
<dbReference type="EMBL" id="JASBRG010000007">
    <property type="protein sequence ID" value="MDI3321769.1"/>
    <property type="molecule type" value="Genomic_DNA"/>
</dbReference>
<keyword evidence="2" id="KW-0732">Signal</keyword>
<evidence type="ECO:0000313" key="4">
    <source>
        <dbReference type="Proteomes" id="UP001226434"/>
    </source>
</evidence>
<feature type="signal peptide" evidence="2">
    <location>
        <begin position="1"/>
        <end position="21"/>
    </location>
</feature>
<dbReference type="RefSeq" id="WP_282335875.1">
    <property type="nucleotide sequence ID" value="NZ_JASBRG010000007.1"/>
</dbReference>
<feature type="region of interest" description="Disordered" evidence="1">
    <location>
        <begin position="182"/>
        <end position="202"/>
    </location>
</feature>
<evidence type="ECO:0000256" key="2">
    <source>
        <dbReference type="SAM" id="SignalP"/>
    </source>
</evidence>
<gene>
    <name evidence="3" type="ORF">QJ048_18370</name>
</gene>
<protein>
    <submittedName>
        <fullName evidence="3">Uncharacterized protein</fullName>
    </submittedName>
</protein>
<accession>A0ABT6RGS0</accession>
<sequence length="202" mass="23200">MKTICTRVLVLLFLCPLMSNAQELDSAFIKQRAAYFADSLDKAYQNKLWDQYVSLTQPGLIKFLGGKAGVIDYAERLWMVLNQDIGEKVSTQHVLQIVSKDNAWQCVVEKIKEVYYNERKAWVTTYVVGKSEDEGVSWKFVEISEGMLINAREVMRDISDELIIPKRTVVYEDDLKKQQEAEAAAAVKKQQQQQSKKRVAKK</sequence>
<keyword evidence="4" id="KW-1185">Reference proteome</keyword>